<organism evidence="1 2">
    <name type="scientific">Melastoma candidum</name>
    <dbReference type="NCBI Taxonomy" id="119954"/>
    <lineage>
        <taxon>Eukaryota</taxon>
        <taxon>Viridiplantae</taxon>
        <taxon>Streptophyta</taxon>
        <taxon>Embryophyta</taxon>
        <taxon>Tracheophyta</taxon>
        <taxon>Spermatophyta</taxon>
        <taxon>Magnoliopsida</taxon>
        <taxon>eudicotyledons</taxon>
        <taxon>Gunneridae</taxon>
        <taxon>Pentapetalae</taxon>
        <taxon>rosids</taxon>
        <taxon>malvids</taxon>
        <taxon>Myrtales</taxon>
        <taxon>Melastomataceae</taxon>
        <taxon>Melastomatoideae</taxon>
        <taxon>Melastomateae</taxon>
        <taxon>Melastoma</taxon>
    </lineage>
</organism>
<sequence length="204" mass="21063">MGSRFPSHQLSNGLYVSGYLEQLKERTPTFSSAAIPCTSGDINMSGELGKMFDMSSDGSKSRKSGPLPGAPLRIGSFGGAASHSGPIHHLSGWSGYSSSGHIASAGSSSMKKNLSGPLNKHREPMRKSSASQSGGNTRQNSVSIPPVLSTSGLITSGPLNSSGGPRKLSGPLEPTGSMKSLGSSSAHPQAVTTFRQQNDSSFLR</sequence>
<evidence type="ECO:0000313" key="1">
    <source>
        <dbReference type="EMBL" id="KAI4325196.1"/>
    </source>
</evidence>
<dbReference type="EMBL" id="CM042888">
    <property type="protein sequence ID" value="KAI4325196.1"/>
    <property type="molecule type" value="Genomic_DNA"/>
</dbReference>
<reference evidence="2" key="1">
    <citation type="journal article" date="2023" name="Front. Plant Sci.">
        <title>Chromosomal-level genome assembly of Melastoma candidum provides insights into trichome evolution.</title>
        <authorList>
            <person name="Zhong Y."/>
            <person name="Wu W."/>
            <person name="Sun C."/>
            <person name="Zou P."/>
            <person name="Liu Y."/>
            <person name="Dai S."/>
            <person name="Zhou R."/>
        </authorList>
    </citation>
    <scope>NUCLEOTIDE SEQUENCE [LARGE SCALE GENOMIC DNA]</scope>
</reference>
<protein>
    <submittedName>
        <fullName evidence="1">Uncharacterized protein</fullName>
    </submittedName>
</protein>
<gene>
    <name evidence="1" type="ORF">MLD38_030614</name>
</gene>
<keyword evidence="2" id="KW-1185">Reference proteome</keyword>
<comment type="caution">
    <text evidence="1">The sequence shown here is derived from an EMBL/GenBank/DDBJ whole genome shotgun (WGS) entry which is preliminary data.</text>
</comment>
<dbReference type="Proteomes" id="UP001057402">
    <property type="component" value="Chromosome 9"/>
</dbReference>
<proteinExistence type="predicted"/>
<name>A0ACB9MND8_9MYRT</name>
<accession>A0ACB9MND8</accession>
<evidence type="ECO:0000313" key="2">
    <source>
        <dbReference type="Proteomes" id="UP001057402"/>
    </source>
</evidence>